<dbReference type="EMBL" id="APWK03000073">
    <property type="protein sequence ID" value="PHH52279.1"/>
    <property type="molecule type" value="Genomic_DNA"/>
</dbReference>
<dbReference type="SUPFAM" id="SSF109993">
    <property type="entry name" value="VPS9 domain"/>
    <property type="match status" value="1"/>
</dbReference>
<dbReference type="SMART" id="SM00167">
    <property type="entry name" value="VPS9"/>
    <property type="match status" value="1"/>
</dbReference>
<dbReference type="GO" id="GO:0031267">
    <property type="term" value="F:small GTPase binding"/>
    <property type="evidence" value="ECO:0007669"/>
    <property type="project" value="TreeGrafter"/>
</dbReference>
<feature type="region of interest" description="Disordered" evidence="1">
    <location>
        <begin position="387"/>
        <end position="432"/>
    </location>
</feature>
<feature type="compositionally biased region" description="Polar residues" evidence="1">
    <location>
        <begin position="132"/>
        <end position="146"/>
    </location>
</feature>
<feature type="compositionally biased region" description="Low complexity" evidence="1">
    <location>
        <begin position="632"/>
        <end position="645"/>
    </location>
</feature>
<dbReference type="OrthoDB" id="10264848at2759"/>
<reference evidence="3 4" key="2">
    <citation type="journal article" date="2013" name="IMA Fungus">
        <title>IMA Genome-F 1: Ceratocystis fimbriata: Draft nuclear genome sequence for the plant pathogen, Ceratocystis fimbriata.</title>
        <authorList>
            <person name="Wilken P.M."/>
            <person name="Steenkamp E.T."/>
            <person name="Wingfield M.J."/>
            <person name="de Beer Z.W."/>
            <person name="Wingfield B.D."/>
        </authorList>
    </citation>
    <scope>NUCLEOTIDE SEQUENCE [LARGE SCALE GENOMIC DNA]</scope>
    <source>
        <strain evidence="3 4">CBS 114723</strain>
    </source>
</reference>
<feature type="compositionally biased region" description="Polar residues" evidence="1">
    <location>
        <begin position="619"/>
        <end position="631"/>
    </location>
</feature>
<evidence type="ECO:0000313" key="4">
    <source>
        <dbReference type="Proteomes" id="UP000222788"/>
    </source>
</evidence>
<organism evidence="3 4">
    <name type="scientific">Ceratocystis fimbriata CBS 114723</name>
    <dbReference type="NCBI Taxonomy" id="1035309"/>
    <lineage>
        <taxon>Eukaryota</taxon>
        <taxon>Fungi</taxon>
        <taxon>Dikarya</taxon>
        <taxon>Ascomycota</taxon>
        <taxon>Pezizomycotina</taxon>
        <taxon>Sordariomycetes</taxon>
        <taxon>Hypocreomycetidae</taxon>
        <taxon>Microascales</taxon>
        <taxon>Ceratocystidaceae</taxon>
        <taxon>Ceratocystis</taxon>
    </lineage>
</organism>
<dbReference type="GO" id="GO:0005085">
    <property type="term" value="F:guanyl-nucleotide exchange factor activity"/>
    <property type="evidence" value="ECO:0007669"/>
    <property type="project" value="InterPro"/>
</dbReference>
<dbReference type="STRING" id="1035309.A0A2C5WTX3"/>
<feature type="region of interest" description="Disordered" evidence="1">
    <location>
        <begin position="507"/>
        <end position="581"/>
    </location>
</feature>
<keyword evidence="4" id="KW-1185">Reference proteome</keyword>
<dbReference type="PANTHER" id="PTHR23101:SF97">
    <property type="entry name" value="DOMAIN PROTEIN, PUTATIVE (AFU_ORTHOLOGUE AFUA_2G10890)-RELATED"/>
    <property type="match status" value="1"/>
</dbReference>
<feature type="compositionally biased region" description="Low complexity" evidence="1">
    <location>
        <begin position="395"/>
        <end position="424"/>
    </location>
</feature>
<dbReference type="InterPro" id="IPR003123">
    <property type="entry name" value="VPS9"/>
</dbReference>
<reference evidence="3 4" key="1">
    <citation type="journal article" date="2013" name="Fungal Biol.">
        <title>Analysis of microsatellite markers in the genome of the plant pathogen Ceratocystis fimbriata.</title>
        <authorList>
            <person name="Simpson M.C."/>
            <person name="Wilken P.M."/>
            <person name="Coetzee M.P."/>
            <person name="Wingfield M.J."/>
            <person name="Wingfield B.D."/>
        </authorList>
    </citation>
    <scope>NUCLEOTIDE SEQUENCE [LARGE SCALE GENOMIC DNA]</scope>
    <source>
        <strain evidence="3 4">CBS 114723</strain>
    </source>
</reference>
<feature type="domain" description="VPS9" evidence="2">
    <location>
        <begin position="193"/>
        <end position="350"/>
    </location>
</feature>
<feature type="region of interest" description="Disordered" evidence="1">
    <location>
        <begin position="1"/>
        <end position="33"/>
    </location>
</feature>
<dbReference type="GO" id="GO:0030139">
    <property type="term" value="C:endocytic vesicle"/>
    <property type="evidence" value="ECO:0007669"/>
    <property type="project" value="TreeGrafter"/>
</dbReference>
<dbReference type="GO" id="GO:0016192">
    <property type="term" value="P:vesicle-mediated transport"/>
    <property type="evidence" value="ECO:0007669"/>
    <property type="project" value="InterPro"/>
</dbReference>
<feature type="compositionally biased region" description="Polar residues" evidence="1">
    <location>
        <begin position="100"/>
        <end position="118"/>
    </location>
</feature>
<feature type="region of interest" description="Disordered" evidence="1">
    <location>
        <begin position="611"/>
        <end position="679"/>
    </location>
</feature>
<accession>A0A2C5WTX3</accession>
<feature type="region of interest" description="Disordered" evidence="1">
    <location>
        <begin position="100"/>
        <end position="150"/>
    </location>
</feature>
<evidence type="ECO:0000259" key="2">
    <source>
        <dbReference type="PROSITE" id="PS51205"/>
    </source>
</evidence>
<dbReference type="AlphaFoldDB" id="A0A2C5WTX3"/>
<dbReference type="Gene3D" id="1.20.1050.80">
    <property type="entry name" value="VPS9 domain"/>
    <property type="match status" value="1"/>
</dbReference>
<dbReference type="GO" id="GO:0005829">
    <property type="term" value="C:cytosol"/>
    <property type="evidence" value="ECO:0007669"/>
    <property type="project" value="TreeGrafter"/>
</dbReference>
<comment type="caution">
    <text evidence="3">The sequence shown here is derived from an EMBL/GenBank/DDBJ whole genome shotgun (WGS) entry which is preliminary data.</text>
</comment>
<dbReference type="Pfam" id="PF02204">
    <property type="entry name" value="VPS9"/>
    <property type="match status" value="1"/>
</dbReference>
<feature type="compositionally biased region" description="Pro residues" evidence="1">
    <location>
        <begin position="13"/>
        <end position="28"/>
    </location>
</feature>
<feature type="region of interest" description="Disordered" evidence="1">
    <location>
        <begin position="352"/>
        <end position="372"/>
    </location>
</feature>
<evidence type="ECO:0000313" key="3">
    <source>
        <dbReference type="EMBL" id="PHH52279.1"/>
    </source>
</evidence>
<dbReference type="PANTHER" id="PTHR23101">
    <property type="entry name" value="RAB GDP/GTP EXCHANGE FACTOR"/>
    <property type="match status" value="1"/>
</dbReference>
<proteinExistence type="predicted"/>
<dbReference type="InterPro" id="IPR045046">
    <property type="entry name" value="Vps9-like"/>
</dbReference>
<name>A0A2C5WTX3_9PEZI</name>
<dbReference type="InterPro" id="IPR037191">
    <property type="entry name" value="VPS9_dom_sf"/>
</dbReference>
<sequence>MDQFSSVNTPRPQGTPAPTTPTPTPASEPVPLLSDVPRQSIDLGEIPIEIVTLSDSFVESLTAKVHPTPPSIDRLHVLFQEFYDLASSHISTHIATLATQQTRESSSAPTSTVPSLSRSFLGRRTPAPAALSTRSNASENSEQQMLSAEEMAAKQQARKALEAKRMRLEEAVERRLCEGIYDRIYRHRSTQDQASDDRLRSRTAALALVGINPSDLGIALGDIAEDTPEAKIAHEEKIKAWLEDARKSLVRMHESHYPLGKLNHLRSAHRAIVETLARFHPSSSSADEILPMLIYTLITMPPEDLNVTSDMHFIQNFRWTQKLTGEAAYCLTNLEAAIGFLETVDLSTLRADERPSGPIKVPGSSSLTKSATFPPAYTSDFAAAMEGTETDTAPSETSKSRTNSRSTSPSAATTSTTTTTMSGTILAGLSRPSKPRTLSELANAPAANAIGVASDILTTADQGLKNISTSLGDSYKFVLGKLREPNATGRSLVVPTTLEEARKLISTPPPEEETFSYGNSTHGHDVASPNAPKDTLHRPPPPESKMFDLMGGRKAANRNAGSGAPSRNAAVKDSIPSSSGSNTAVLDSVLNLGSSLNPMARLSSISSFRGFGRSASGSQNPPSTVAPTSHPSASSRNANVSNVSAPLGSGGSDADVAPDEGGHPVSAFPGPAHILPPQELPKIAPPKKRFMELQNPGDIRVSEVIDLLRDYRRLAKALEERNAFIS</sequence>
<dbReference type="PROSITE" id="PS51205">
    <property type="entry name" value="VPS9"/>
    <property type="match status" value="1"/>
</dbReference>
<dbReference type="Proteomes" id="UP000222788">
    <property type="component" value="Unassembled WGS sequence"/>
</dbReference>
<gene>
    <name evidence="3" type="primary">vps901_1</name>
    <name evidence="3" type="ORF">CFIMG_003349RA</name>
</gene>
<evidence type="ECO:0000256" key="1">
    <source>
        <dbReference type="SAM" id="MobiDB-lite"/>
    </source>
</evidence>
<protein>
    <submittedName>
        <fullName evidence="3">Vacuolar protein sorting-associated protein 9a</fullName>
    </submittedName>
</protein>